<dbReference type="InterPro" id="IPR003653">
    <property type="entry name" value="Peptidase_C48_C"/>
</dbReference>
<feature type="domain" description="Ubiquitin-like protease family profile" evidence="4">
    <location>
        <begin position="49"/>
        <end position="112"/>
    </location>
</feature>
<dbReference type="AlphaFoldDB" id="A0ABD1SXW9"/>
<protein>
    <submittedName>
        <fullName evidence="5">Ulp1 protease family</fullName>
    </submittedName>
</protein>
<organism evidence="5 6">
    <name type="scientific">Abeliophyllum distichum</name>
    <dbReference type="NCBI Taxonomy" id="126358"/>
    <lineage>
        <taxon>Eukaryota</taxon>
        <taxon>Viridiplantae</taxon>
        <taxon>Streptophyta</taxon>
        <taxon>Embryophyta</taxon>
        <taxon>Tracheophyta</taxon>
        <taxon>Spermatophyta</taxon>
        <taxon>Magnoliopsida</taxon>
        <taxon>eudicotyledons</taxon>
        <taxon>Gunneridae</taxon>
        <taxon>Pentapetalae</taxon>
        <taxon>asterids</taxon>
        <taxon>lamiids</taxon>
        <taxon>Lamiales</taxon>
        <taxon>Oleaceae</taxon>
        <taxon>Forsythieae</taxon>
        <taxon>Abeliophyllum</taxon>
    </lineage>
</organism>
<name>A0ABD1SXW9_9LAMI</name>
<evidence type="ECO:0000313" key="5">
    <source>
        <dbReference type="EMBL" id="KAL2505292.1"/>
    </source>
</evidence>
<keyword evidence="6" id="KW-1185">Reference proteome</keyword>
<evidence type="ECO:0000256" key="1">
    <source>
        <dbReference type="ARBA" id="ARBA00005234"/>
    </source>
</evidence>
<dbReference type="SUPFAM" id="SSF54001">
    <property type="entry name" value="Cysteine proteinases"/>
    <property type="match status" value="1"/>
</dbReference>
<keyword evidence="2 5" id="KW-0645">Protease</keyword>
<gene>
    <name evidence="5" type="ORF">Adt_20913</name>
</gene>
<dbReference type="GO" id="GO:0006508">
    <property type="term" value="P:proteolysis"/>
    <property type="evidence" value="ECO:0007669"/>
    <property type="project" value="UniProtKB-KW"/>
</dbReference>
<evidence type="ECO:0000259" key="4">
    <source>
        <dbReference type="Pfam" id="PF02902"/>
    </source>
</evidence>
<reference evidence="6" key="1">
    <citation type="submission" date="2024-07" db="EMBL/GenBank/DDBJ databases">
        <title>Two chromosome-level genome assemblies of Korean endemic species Abeliophyllum distichum and Forsythia ovata (Oleaceae).</title>
        <authorList>
            <person name="Jang H."/>
        </authorList>
    </citation>
    <scope>NUCLEOTIDE SEQUENCE [LARGE SCALE GENOMIC DNA]</scope>
</reference>
<dbReference type="Proteomes" id="UP001604336">
    <property type="component" value="Unassembled WGS sequence"/>
</dbReference>
<evidence type="ECO:0000256" key="2">
    <source>
        <dbReference type="ARBA" id="ARBA00022670"/>
    </source>
</evidence>
<evidence type="ECO:0000256" key="3">
    <source>
        <dbReference type="ARBA" id="ARBA00022801"/>
    </source>
</evidence>
<comment type="similarity">
    <text evidence="1">Belongs to the peptidase C48 family.</text>
</comment>
<comment type="caution">
    <text evidence="5">The sequence shown here is derived from an EMBL/GenBank/DDBJ whole genome shotgun (WGS) entry which is preliminary data.</text>
</comment>
<proteinExistence type="inferred from homology"/>
<dbReference type="EMBL" id="JBFOLK010000006">
    <property type="protein sequence ID" value="KAL2505292.1"/>
    <property type="molecule type" value="Genomic_DNA"/>
</dbReference>
<keyword evidence="3" id="KW-0378">Hydrolase</keyword>
<sequence>MKVTTTDSFFGRTVRRIYPAIVVVNNAFARQVSLLEYFLEEYMHCTTPWAKVDHVLVPLRMGVRAHWILGHFDIRNRCINVYISFWDTIRDRVVIADVQSFAFVIPHLMANIDAWQPVIVNGIQHNEPLVVNLVHDIP</sequence>
<dbReference type="GO" id="GO:0008233">
    <property type="term" value="F:peptidase activity"/>
    <property type="evidence" value="ECO:0007669"/>
    <property type="project" value="UniProtKB-KW"/>
</dbReference>
<accession>A0ABD1SXW9</accession>
<dbReference type="InterPro" id="IPR038765">
    <property type="entry name" value="Papain-like_cys_pep_sf"/>
</dbReference>
<dbReference type="Pfam" id="PF02902">
    <property type="entry name" value="Peptidase_C48"/>
    <property type="match status" value="1"/>
</dbReference>
<evidence type="ECO:0000313" key="6">
    <source>
        <dbReference type="Proteomes" id="UP001604336"/>
    </source>
</evidence>